<gene>
    <name evidence="1" type="ORF">N7450_005635</name>
</gene>
<dbReference type="AlphaFoldDB" id="A0AAD6GQB0"/>
<evidence type="ECO:0000313" key="1">
    <source>
        <dbReference type="EMBL" id="KAJ5585848.1"/>
    </source>
</evidence>
<organism evidence="1 2">
    <name type="scientific">Penicillium hetheringtonii</name>
    <dbReference type="NCBI Taxonomy" id="911720"/>
    <lineage>
        <taxon>Eukaryota</taxon>
        <taxon>Fungi</taxon>
        <taxon>Dikarya</taxon>
        <taxon>Ascomycota</taxon>
        <taxon>Pezizomycotina</taxon>
        <taxon>Eurotiomycetes</taxon>
        <taxon>Eurotiomycetidae</taxon>
        <taxon>Eurotiales</taxon>
        <taxon>Aspergillaceae</taxon>
        <taxon>Penicillium</taxon>
    </lineage>
</organism>
<sequence>MFEIRTRSAKDPDMPQVRAINTHYILHTELPFAQFPPPPETYPARLAALSARGLPYSVAMTEVQTVSDIICKQILIQTSGQIILPSSQSAASVVYAMPTWMQERIRTFASGSLPRMHNVQPYEK</sequence>
<proteinExistence type="predicted"/>
<keyword evidence="2" id="KW-1185">Reference proteome</keyword>
<dbReference type="Gene3D" id="3.40.630.30">
    <property type="match status" value="1"/>
</dbReference>
<dbReference type="Proteomes" id="UP001216150">
    <property type="component" value="Unassembled WGS sequence"/>
</dbReference>
<evidence type="ECO:0000313" key="2">
    <source>
        <dbReference type="Proteomes" id="UP001216150"/>
    </source>
</evidence>
<protein>
    <submittedName>
        <fullName evidence="1">Uncharacterized protein</fullName>
    </submittedName>
</protein>
<reference evidence="1 2" key="1">
    <citation type="journal article" date="2023" name="IMA Fungus">
        <title>Comparative genomic study of the Penicillium genus elucidates a diverse pangenome and 15 lateral gene transfer events.</title>
        <authorList>
            <person name="Petersen C."/>
            <person name="Sorensen T."/>
            <person name="Nielsen M.R."/>
            <person name="Sondergaard T.E."/>
            <person name="Sorensen J.L."/>
            <person name="Fitzpatrick D.A."/>
            <person name="Frisvad J.C."/>
            <person name="Nielsen K.L."/>
        </authorList>
    </citation>
    <scope>NUCLEOTIDE SEQUENCE [LARGE SCALE GENOMIC DNA]</scope>
    <source>
        <strain evidence="1 2">IBT 29057</strain>
    </source>
</reference>
<dbReference type="EMBL" id="JAQJAC010000004">
    <property type="protein sequence ID" value="KAJ5585848.1"/>
    <property type="molecule type" value="Genomic_DNA"/>
</dbReference>
<accession>A0AAD6GQB0</accession>
<name>A0AAD6GQB0_9EURO</name>
<comment type="caution">
    <text evidence="1">The sequence shown here is derived from an EMBL/GenBank/DDBJ whole genome shotgun (WGS) entry which is preliminary data.</text>
</comment>